<sequence length="635" mass="70960">MKGVSYMTATSFNPIQMQQNQITASNQPLALKQGQVFHGTIKKLYPDQMAEIQVGNQKFIAKLEVPLKAGDAHFFQVTGTDPQAELKVVSGPMTPTTSPSQQINQLLESMNLPKTAEMQQLLGHFMKAELPISKDQLLQAEMWLKALPEGISKMDALQTIQKMIELKMPMTNEVFQALISGQKTSGMAAIMENFAQLLARDTALPEQLKQNLMQQVQAIAKPFEVETGSVVLAKVLENLTNNTATTSEKMQALSILKESGIIPNQATLQNWSSMNDAKASQQMQQAGQVVQAILTTKPENAAQLIEQLKSWTTNQHFLTNDQKQQINQLIDRFNQLPVTKQTLDIFAKQMQDQLLKAFSQNMSNHLFTQDIKGLSVKDHLLSLVKQEVASPLQNEALMRNLVKNSIASSQPFVQQIVTQADALVQNSMDSKAMEHAMKTVLKNLGVSYEATLGNKSADLQMIAHQLKPQLHTLLQETNMTPQLKEAAEMLMTRMNGMQLSSGENGHQHQLIMQVPLEFFGKRMDATLQWNGRMKDDGKIDANYARVLFYLQMASMQETVIDMQVQNRVVTVTVFNEYLEIQSLAEPLKAALKNGLAEKNYQLSGVFMKQFDKGQVVKSSPVIEQQEEQSGVDIRV</sequence>
<reference evidence="1 2" key="1">
    <citation type="journal article" date="2008" name="J. Bacteriol.">
        <title>Complete genome sequence of the mosquitocidal bacterium Bacillus sphaericus C3-41 and comparison with those of closely related Bacillus species.</title>
        <authorList>
            <person name="Hu X."/>
            <person name="Fan W."/>
            <person name="Han B."/>
            <person name="Liu H."/>
            <person name="Zheng D."/>
            <person name="Li Q."/>
            <person name="Dong W."/>
            <person name="Yan J."/>
            <person name="Gao M."/>
            <person name="Berry C."/>
            <person name="Yuan Z."/>
        </authorList>
    </citation>
    <scope>NUCLEOTIDE SEQUENCE [LARGE SCALE GENOMIC DNA]</scope>
    <source>
        <strain evidence="1 2">C3-41</strain>
    </source>
</reference>
<dbReference type="EMBL" id="CP000817">
    <property type="protein sequence ID" value="ACA39135.1"/>
    <property type="molecule type" value="Genomic_DNA"/>
</dbReference>
<name>B1HQI8_LYSSC</name>
<dbReference type="EnsemblBacteria" id="ACA39135">
    <property type="protein sequence ID" value="ACA39135"/>
    <property type="gene ID" value="Bsph_1535"/>
</dbReference>
<dbReference type="HOGENOM" id="CLU_029904_0_0_9"/>
<dbReference type="Proteomes" id="UP000002164">
    <property type="component" value="Chromosome"/>
</dbReference>
<gene>
    <name evidence="1" type="ordered locus">Bsph_1535</name>
</gene>
<proteinExistence type="predicted"/>
<organism evidence="1 2">
    <name type="scientific">Lysinibacillus sphaericus (strain C3-41)</name>
    <dbReference type="NCBI Taxonomy" id="444177"/>
    <lineage>
        <taxon>Bacteria</taxon>
        <taxon>Bacillati</taxon>
        <taxon>Bacillota</taxon>
        <taxon>Bacilli</taxon>
        <taxon>Bacillales</taxon>
        <taxon>Bacillaceae</taxon>
        <taxon>Lysinibacillus</taxon>
    </lineage>
</organism>
<evidence type="ECO:0000313" key="2">
    <source>
        <dbReference type="Proteomes" id="UP000002164"/>
    </source>
</evidence>
<evidence type="ECO:0008006" key="3">
    <source>
        <dbReference type="Google" id="ProtNLM"/>
    </source>
</evidence>
<evidence type="ECO:0000313" key="1">
    <source>
        <dbReference type="EMBL" id="ACA39135.1"/>
    </source>
</evidence>
<protein>
    <recommendedName>
        <fullName evidence="3">Flagellar hook-length control protein-like C-terminal domain-containing protein</fullName>
    </recommendedName>
</protein>
<dbReference type="KEGG" id="lsp:Bsph_1535"/>
<dbReference type="AlphaFoldDB" id="B1HQI8"/>
<accession>B1HQI8</accession>